<evidence type="ECO:0000256" key="2">
    <source>
        <dbReference type="ARBA" id="ARBA00004481"/>
    </source>
</evidence>
<evidence type="ECO:0000256" key="6">
    <source>
        <dbReference type="ARBA" id="ARBA00022833"/>
    </source>
</evidence>
<evidence type="ECO:0000313" key="10">
    <source>
        <dbReference type="EMBL" id="CAB3382401.1"/>
    </source>
</evidence>
<proteinExistence type="inferred from homology"/>
<dbReference type="AlphaFoldDB" id="A0A8S1DJ48"/>
<evidence type="ECO:0000259" key="9">
    <source>
        <dbReference type="PROSITE" id="PS51837"/>
    </source>
</evidence>
<evidence type="ECO:0000256" key="5">
    <source>
        <dbReference type="ARBA" id="ARBA00022723"/>
    </source>
</evidence>
<accession>A0A8S1DJ48</accession>
<evidence type="ECO:0000256" key="8">
    <source>
        <dbReference type="SAM" id="MobiDB-lite"/>
    </source>
</evidence>
<gene>
    <name evidence="10" type="ORF">CLODIP_2_CD15154</name>
</gene>
<dbReference type="Proteomes" id="UP000494165">
    <property type="component" value="Unassembled WGS sequence"/>
</dbReference>
<feature type="domain" description="LITAF" evidence="9">
    <location>
        <begin position="80"/>
        <end position="164"/>
    </location>
</feature>
<evidence type="ECO:0000313" key="11">
    <source>
        <dbReference type="Proteomes" id="UP000494165"/>
    </source>
</evidence>
<comment type="caution">
    <text evidence="10">The sequence shown here is derived from an EMBL/GenBank/DDBJ whole genome shotgun (WGS) entry which is preliminary data.</text>
</comment>
<keyword evidence="6" id="KW-0862">Zinc</keyword>
<keyword evidence="5" id="KW-0479">Metal-binding</keyword>
<protein>
    <recommendedName>
        <fullName evidence="9">LITAF domain-containing protein</fullName>
    </recommendedName>
</protein>
<evidence type="ECO:0000256" key="1">
    <source>
        <dbReference type="ARBA" id="ARBA00004414"/>
    </source>
</evidence>
<dbReference type="InterPro" id="IPR037519">
    <property type="entry name" value="LITAF_fam"/>
</dbReference>
<dbReference type="GO" id="GO:0031902">
    <property type="term" value="C:late endosome membrane"/>
    <property type="evidence" value="ECO:0007669"/>
    <property type="project" value="UniProtKB-SubCell"/>
</dbReference>
<dbReference type="GO" id="GO:0008270">
    <property type="term" value="F:zinc ion binding"/>
    <property type="evidence" value="ECO:0007669"/>
    <property type="project" value="TreeGrafter"/>
</dbReference>
<comment type="subcellular location">
    <subcellularLocation>
        <location evidence="2">Endosome membrane</location>
        <topology evidence="2">Peripheral membrane protein</topology>
    </subcellularLocation>
    <subcellularLocation>
        <location evidence="1">Late endosome membrane</location>
    </subcellularLocation>
    <subcellularLocation>
        <location evidence="3">Lysosome membrane</location>
        <topology evidence="3">Peripheral membrane protein</topology>
        <orientation evidence="3">Cytoplasmic side</orientation>
    </subcellularLocation>
</comment>
<dbReference type="OrthoDB" id="5599753at2759"/>
<keyword evidence="7" id="KW-0472">Membrane</keyword>
<dbReference type="Pfam" id="PF10601">
    <property type="entry name" value="zf-LITAF-like"/>
    <property type="match status" value="1"/>
</dbReference>
<name>A0A8S1DJ48_9INSE</name>
<feature type="compositionally biased region" description="Pro residues" evidence="8">
    <location>
        <begin position="27"/>
        <end position="65"/>
    </location>
</feature>
<dbReference type="InterPro" id="IPR006629">
    <property type="entry name" value="LITAF"/>
</dbReference>
<evidence type="ECO:0000256" key="3">
    <source>
        <dbReference type="ARBA" id="ARBA00004630"/>
    </source>
</evidence>
<dbReference type="PANTHER" id="PTHR23292:SF14">
    <property type="entry name" value="FI16615P1-RELATED"/>
    <property type="match status" value="1"/>
</dbReference>
<comment type="similarity">
    <text evidence="4">Belongs to the CDIP1/LITAF family.</text>
</comment>
<dbReference type="EMBL" id="CADEPI010000269">
    <property type="protein sequence ID" value="CAB3382401.1"/>
    <property type="molecule type" value="Genomic_DNA"/>
</dbReference>
<feature type="region of interest" description="Disordered" evidence="8">
    <location>
        <begin position="1"/>
        <end position="68"/>
    </location>
</feature>
<dbReference type="PROSITE" id="PS51837">
    <property type="entry name" value="LITAF"/>
    <property type="match status" value="1"/>
</dbReference>
<keyword evidence="11" id="KW-1185">Reference proteome</keyword>
<sequence>MDPPPYEVATGEKGQHSAATAGMYPPTGGPPLQPPPHIGFQQPPYPPNTQAPIIPQPDFPPPQPPQGVVITQQPSGTTTVVHVTRVPHLPLPPSSSRYECPSCKGDIRTRVEYRSGSKTHLVAVLLCIFGCWCCVPIPYCCTNDCKDAHHFCPHCDAYIGISARG</sequence>
<dbReference type="PANTHER" id="PTHR23292">
    <property type="entry name" value="LIPOPOLYSACCHARIDE-INDUCED TUMOR NECROSIS FACTOR-ALPHA FACTOR"/>
    <property type="match status" value="1"/>
</dbReference>
<reference evidence="10 11" key="1">
    <citation type="submission" date="2020-04" db="EMBL/GenBank/DDBJ databases">
        <authorList>
            <person name="Alioto T."/>
            <person name="Alioto T."/>
            <person name="Gomez Garrido J."/>
        </authorList>
    </citation>
    <scope>NUCLEOTIDE SEQUENCE [LARGE SCALE GENOMIC DNA]</scope>
</reference>
<organism evidence="10 11">
    <name type="scientific">Cloeon dipterum</name>
    <dbReference type="NCBI Taxonomy" id="197152"/>
    <lineage>
        <taxon>Eukaryota</taxon>
        <taxon>Metazoa</taxon>
        <taxon>Ecdysozoa</taxon>
        <taxon>Arthropoda</taxon>
        <taxon>Hexapoda</taxon>
        <taxon>Insecta</taxon>
        <taxon>Pterygota</taxon>
        <taxon>Palaeoptera</taxon>
        <taxon>Ephemeroptera</taxon>
        <taxon>Pisciforma</taxon>
        <taxon>Baetidae</taxon>
        <taxon>Cloeon</taxon>
    </lineage>
</organism>
<dbReference type="SMART" id="SM00714">
    <property type="entry name" value="LITAF"/>
    <property type="match status" value="1"/>
</dbReference>
<evidence type="ECO:0000256" key="7">
    <source>
        <dbReference type="ARBA" id="ARBA00023136"/>
    </source>
</evidence>
<evidence type="ECO:0000256" key="4">
    <source>
        <dbReference type="ARBA" id="ARBA00005975"/>
    </source>
</evidence>
<dbReference type="GO" id="GO:0005765">
    <property type="term" value="C:lysosomal membrane"/>
    <property type="evidence" value="ECO:0007669"/>
    <property type="project" value="UniProtKB-SubCell"/>
</dbReference>